<dbReference type="InterPro" id="IPR039670">
    <property type="entry name" value="NPC2-like"/>
</dbReference>
<name>S3CTB8_OPHP1</name>
<dbReference type="OMA" id="HQTYDLC"/>
<comment type="similarity">
    <text evidence="2">Belongs to the NPC2 family.</text>
</comment>
<dbReference type="PANTHER" id="PTHR11306">
    <property type="entry name" value="NIEMANN PICK TYPE C2 PROTEIN NPC2-RELATED"/>
    <property type="match status" value="1"/>
</dbReference>
<feature type="chain" id="PRO_5004519111" description="Phosphatidylglycerol/phosphatidylinositol transfer protein" evidence="8">
    <location>
        <begin position="17"/>
        <end position="176"/>
    </location>
</feature>
<dbReference type="Gene3D" id="2.60.40.770">
    <property type="match status" value="1"/>
</dbReference>
<dbReference type="EMBL" id="KE148146">
    <property type="protein sequence ID" value="EPE09933.1"/>
    <property type="molecule type" value="Genomic_DNA"/>
</dbReference>
<dbReference type="HOGENOM" id="CLU_097982_0_0_1"/>
<evidence type="ECO:0000256" key="6">
    <source>
        <dbReference type="ARBA" id="ARBA00022729"/>
    </source>
</evidence>
<dbReference type="SMART" id="SM00737">
    <property type="entry name" value="ML"/>
    <property type="match status" value="1"/>
</dbReference>
<dbReference type="PANTHER" id="PTHR11306:SF0">
    <property type="entry name" value="PHOSPHATIDYLGLYCEROL_PHOSPHATIDYLINOSITOL TRANSFER PROTEIN"/>
    <property type="match status" value="1"/>
</dbReference>
<feature type="domain" description="MD-2-related lipid-recognition" evidence="9">
    <location>
        <begin position="42"/>
        <end position="164"/>
    </location>
</feature>
<accession>S3CTB8</accession>
<keyword evidence="7" id="KW-0445">Lipid transport</keyword>
<dbReference type="VEuPathDB" id="FungiDB:F503_05028"/>
<dbReference type="eggNOG" id="KOG4680">
    <property type="taxonomic scope" value="Eukaryota"/>
</dbReference>
<dbReference type="GO" id="GO:0032366">
    <property type="term" value="P:intracellular sterol transport"/>
    <property type="evidence" value="ECO:0007669"/>
    <property type="project" value="InterPro"/>
</dbReference>
<comment type="subunit">
    <text evidence="3">Monomer.</text>
</comment>
<organism evidence="10 11">
    <name type="scientific">Ophiostoma piceae (strain UAMH 11346)</name>
    <name type="common">Sap stain fungus</name>
    <dbReference type="NCBI Taxonomy" id="1262450"/>
    <lineage>
        <taxon>Eukaryota</taxon>
        <taxon>Fungi</taxon>
        <taxon>Dikarya</taxon>
        <taxon>Ascomycota</taxon>
        <taxon>Pezizomycotina</taxon>
        <taxon>Sordariomycetes</taxon>
        <taxon>Sordariomycetidae</taxon>
        <taxon>Ophiostomatales</taxon>
        <taxon>Ophiostomataceae</taxon>
        <taxon>Ophiostoma</taxon>
    </lineage>
</organism>
<evidence type="ECO:0000256" key="3">
    <source>
        <dbReference type="ARBA" id="ARBA00011245"/>
    </source>
</evidence>
<evidence type="ECO:0000313" key="10">
    <source>
        <dbReference type="EMBL" id="EPE09933.1"/>
    </source>
</evidence>
<sequence length="176" mass="18694">MRASTVLFGLLSTASAASLNFFGSDNGVGSREDLKVPGKSPLQFCPADHSKDVLTIKSVELSPNPPLAGTELVIKAVGSVASTIAEGAYVNLQVKYGLIRLITTTADLCEQIQNVDLECPIEKGEISIVKAVDLPKEIPPGKYTVLADVYTVDDEPITCLTATVVFDRPGVFDVEL</sequence>
<dbReference type="SUPFAM" id="SSF81296">
    <property type="entry name" value="E set domains"/>
    <property type="match status" value="1"/>
</dbReference>
<keyword evidence="5" id="KW-0813">Transport</keyword>
<comment type="function">
    <text evidence="1">Catalyzes the intermembrane transfer of phosphatidylglycerol and phosphatidylinositol.</text>
</comment>
<evidence type="ECO:0000256" key="7">
    <source>
        <dbReference type="ARBA" id="ARBA00023055"/>
    </source>
</evidence>
<feature type="signal peptide" evidence="8">
    <location>
        <begin position="1"/>
        <end position="16"/>
    </location>
</feature>
<gene>
    <name evidence="10" type="ORF">F503_05028</name>
</gene>
<dbReference type="Proteomes" id="UP000016923">
    <property type="component" value="Unassembled WGS sequence"/>
</dbReference>
<keyword evidence="11" id="KW-1185">Reference proteome</keyword>
<reference evidence="10 11" key="1">
    <citation type="journal article" date="2013" name="BMC Genomics">
        <title>The genome and transcriptome of the pine saprophyte Ophiostoma piceae, and a comparison with the bark beetle-associated pine pathogen Grosmannia clavigera.</title>
        <authorList>
            <person name="Haridas S."/>
            <person name="Wang Y."/>
            <person name="Lim L."/>
            <person name="Massoumi Alamouti S."/>
            <person name="Jackman S."/>
            <person name="Docking R."/>
            <person name="Robertson G."/>
            <person name="Birol I."/>
            <person name="Bohlmann J."/>
            <person name="Breuil C."/>
        </authorList>
    </citation>
    <scope>NUCLEOTIDE SEQUENCE [LARGE SCALE GENOMIC DNA]</scope>
    <source>
        <strain evidence="10 11">UAMH 11346</strain>
    </source>
</reference>
<evidence type="ECO:0000259" key="9">
    <source>
        <dbReference type="SMART" id="SM00737"/>
    </source>
</evidence>
<dbReference type="InterPro" id="IPR003172">
    <property type="entry name" value="ML_dom"/>
</dbReference>
<dbReference type="GO" id="GO:0032934">
    <property type="term" value="F:sterol binding"/>
    <property type="evidence" value="ECO:0007669"/>
    <property type="project" value="InterPro"/>
</dbReference>
<dbReference type="CDD" id="cd00917">
    <property type="entry name" value="PG-PI_TP"/>
    <property type="match status" value="1"/>
</dbReference>
<evidence type="ECO:0000256" key="2">
    <source>
        <dbReference type="ARBA" id="ARBA00006370"/>
    </source>
</evidence>
<evidence type="ECO:0000256" key="8">
    <source>
        <dbReference type="SAM" id="SignalP"/>
    </source>
</evidence>
<evidence type="ECO:0000313" key="11">
    <source>
        <dbReference type="Proteomes" id="UP000016923"/>
    </source>
</evidence>
<dbReference type="AlphaFoldDB" id="S3CTB8"/>
<evidence type="ECO:0000256" key="1">
    <source>
        <dbReference type="ARBA" id="ARBA00002053"/>
    </source>
</evidence>
<dbReference type="InterPro" id="IPR014756">
    <property type="entry name" value="Ig_E-set"/>
</dbReference>
<dbReference type="STRING" id="1262450.S3CTB8"/>
<proteinExistence type="inferred from homology"/>
<evidence type="ECO:0000256" key="4">
    <source>
        <dbReference type="ARBA" id="ARBA00016056"/>
    </source>
</evidence>
<dbReference type="OrthoDB" id="6409159at2759"/>
<protein>
    <recommendedName>
        <fullName evidence="4">Phosphatidylglycerol/phosphatidylinositol transfer protein</fullName>
    </recommendedName>
</protein>
<evidence type="ECO:0000256" key="5">
    <source>
        <dbReference type="ARBA" id="ARBA00022448"/>
    </source>
</evidence>
<dbReference type="Pfam" id="PF02221">
    <property type="entry name" value="E1_DerP2_DerF2"/>
    <property type="match status" value="1"/>
</dbReference>
<dbReference type="FunFam" id="2.60.40.770:FF:000004">
    <property type="entry name" value="Phosphatidylglycerol/phosphatidylinositol transfer protein"/>
    <property type="match status" value="1"/>
</dbReference>
<dbReference type="InterPro" id="IPR033917">
    <property type="entry name" value="ML_PG-PI_TP"/>
</dbReference>
<keyword evidence="6 8" id="KW-0732">Signal</keyword>